<proteinExistence type="predicted"/>
<dbReference type="KEGG" id="gtt:GUITHDRAFT_155766"/>
<dbReference type="AlphaFoldDB" id="L1IE68"/>
<protein>
    <submittedName>
        <fullName evidence="2">Uncharacterized protein</fullName>
    </submittedName>
</protein>
<organism evidence="2">
    <name type="scientific">Guillardia theta (strain CCMP2712)</name>
    <name type="common">Cryptophyte</name>
    <dbReference type="NCBI Taxonomy" id="905079"/>
    <lineage>
        <taxon>Eukaryota</taxon>
        <taxon>Cryptophyceae</taxon>
        <taxon>Pyrenomonadales</taxon>
        <taxon>Geminigeraceae</taxon>
        <taxon>Guillardia</taxon>
    </lineage>
</organism>
<sequence>AVSDSLTSAWIVSGLSGKVSAAGAAGEAAGVPGPHACGRRECSLSRPDNVFLLFASPPSPRLLPTPRSRKNRRRSKLAAPQEAILC</sequence>
<name>L1IE68_GUITC</name>
<dbReference type="EMBL" id="JH993111">
    <property type="protein sequence ID" value="EKX34382.1"/>
    <property type="molecule type" value="Genomic_DNA"/>
</dbReference>
<evidence type="ECO:0000256" key="1">
    <source>
        <dbReference type="SAM" id="MobiDB-lite"/>
    </source>
</evidence>
<feature type="compositionally biased region" description="Basic residues" evidence="1">
    <location>
        <begin position="67"/>
        <end position="76"/>
    </location>
</feature>
<evidence type="ECO:0000313" key="2">
    <source>
        <dbReference type="EMBL" id="EKX34382.1"/>
    </source>
</evidence>
<gene>
    <name evidence="2" type="ORF">GUITHDRAFT_155766</name>
</gene>
<feature type="non-terminal residue" evidence="2">
    <location>
        <position position="86"/>
    </location>
</feature>
<dbReference type="HOGENOM" id="CLU_2504731_0_0_1"/>
<dbReference type="GeneID" id="17291098"/>
<dbReference type="PaxDb" id="55529-EKX34382"/>
<dbReference type="RefSeq" id="XP_005821362.1">
    <property type="nucleotide sequence ID" value="XM_005821305.1"/>
</dbReference>
<reference evidence="2" key="1">
    <citation type="journal article" date="2012" name="Nature">
        <title>Algal genomes reveal evolutionary mosaicism and the fate of nucleomorphs.</title>
        <authorList>
            <consortium name="DOE Joint Genome Institute"/>
            <person name="Curtis B.A."/>
            <person name="Tanifuji G."/>
            <person name="Burki F."/>
            <person name="Gruber A."/>
            <person name="Irimia M."/>
            <person name="Maruyama S."/>
            <person name="Arias M.C."/>
            <person name="Ball S.G."/>
            <person name="Gile G.H."/>
            <person name="Hirakawa Y."/>
            <person name="Hopkins J.F."/>
            <person name="Kuo A."/>
            <person name="Rensing S.A."/>
            <person name="Schmutz J."/>
            <person name="Symeonidi A."/>
            <person name="Elias M."/>
            <person name="Eveleigh R.J."/>
            <person name="Herman E.K."/>
            <person name="Klute M.J."/>
            <person name="Nakayama T."/>
            <person name="Obornik M."/>
            <person name="Reyes-Prieto A."/>
            <person name="Armbrust E.V."/>
            <person name="Aves S.J."/>
            <person name="Beiko R.G."/>
            <person name="Coutinho P."/>
            <person name="Dacks J.B."/>
            <person name="Durnford D.G."/>
            <person name="Fast N.M."/>
            <person name="Green B.R."/>
            <person name="Grisdale C.J."/>
            <person name="Hempel F."/>
            <person name="Henrissat B."/>
            <person name="Hoppner M.P."/>
            <person name="Ishida K."/>
            <person name="Kim E."/>
            <person name="Koreny L."/>
            <person name="Kroth P.G."/>
            <person name="Liu Y."/>
            <person name="Malik S.B."/>
            <person name="Maier U.G."/>
            <person name="McRose D."/>
            <person name="Mock T."/>
            <person name="Neilson J.A."/>
            <person name="Onodera N.T."/>
            <person name="Poole A.M."/>
            <person name="Pritham E.J."/>
            <person name="Richards T.A."/>
            <person name="Rocap G."/>
            <person name="Roy S.W."/>
            <person name="Sarai C."/>
            <person name="Schaack S."/>
            <person name="Shirato S."/>
            <person name="Slamovits C.H."/>
            <person name="Spencer D.F."/>
            <person name="Suzuki S."/>
            <person name="Worden A.Z."/>
            <person name="Zauner S."/>
            <person name="Barry K."/>
            <person name="Bell C."/>
            <person name="Bharti A.K."/>
            <person name="Crow J.A."/>
            <person name="Grimwood J."/>
            <person name="Kramer R."/>
            <person name="Lindquist E."/>
            <person name="Lucas S."/>
            <person name="Salamov A."/>
            <person name="McFadden G.I."/>
            <person name="Lane C.E."/>
            <person name="Keeling P.J."/>
            <person name="Gray M.W."/>
            <person name="Grigoriev I.V."/>
            <person name="Archibald J.M."/>
        </authorList>
    </citation>
    <scope>NUCLEOTIDE SEQUENCE</scope>
    <source>
        <strain evidence="2">CCMP2712</strain>
    </source>
</reference>
<accession>L1IE68</accession>
<feature type="region of interest" description="Disordered" evidence="1">
    <location>
        <begin position="60"/>
        <end position="86"/>
    </location>
</feature>